<protein>
    <submittedName>
        <fullName evidence="2">Uncharacterized protein</fullName>
    </submittedName>
</protein>
<dbReference type="EMBL" id="PIQC01000010">
    <property type="protein sequence ID" value="RUO64675.1"/>
    <property type="molecule type" value="Genomic_DNA"/>
</dbReference>
<proteinExistence type="predicted"/>
<evidence type="ECO:0000313" key="2">
    <source>
        <dbReference type="EMBL" id="RUO64675.1"/>
    </source>
</evidence>
<keyword evidence="3" id="KW-1185">Reference proteome</keyword>
<accession>A0A432YSK3</accession>
<keyword evidence="1" id="KW-1133">Transmembrane helix</keyword>
<dbReference type="OrthoDB" id="5296173at2"/>
<organism evidence="2 3">
    <name type="scientific">Idiomarina ramblicola</name>
    <dbReference type="NCBI Taxonomy" id="263724"/>
    <lineage>
        <taxon>Bacteria</taxon>
        <taxon>Pseudomonadati</taxon>
        <taxon>Pseudomonadota</taxon>
        <taxon>Gammaproteobacteria</taxon>
        <taxon>Alteromonadales</taxon>
        <taxon>Idiomarinaceae</taxon>
        <taxon>Idiomarina</taxon>
    </lineage>
</organism>
<gene>
    <name evidence="2" type="ORF">CWI78_12285</name>
</gene>
<dbReference type="RefSeq" id="WP_126783091.1">
    <property type="nucleotide sequence ID" value="NZ_PIQC01000010.1"/>
</dbReference>
<dbReference type="AlphaFoldDB" id="A0A432YSK3"/>
<keyword evidence="1" id="KW-0472">Membrane</keyword>
<evidence type="ECO:0000256" key="1">
    <source>
        <dbReference type="SAM" id="Phobius"/>
    </source>
</evidence>
<dbReference type="Proteomes" id="UP000288058">
    <property type="component" value="Unassembled WGS sequence"/>
</dbReference>
<feature type="transmembrane region" description="Helical" evidence="1">
    <location>
        <begin position="21"/>
        <end position="40"/>
    </location>
</feature>
<evidence type="ECO:0000313" key="3">
    <source>
        <dbReference type="Proteomes" id="UP000288058"/>
    </source>
</evidence>
<keyword evidence="1" id="KW-0812">Transmembrane</keyword>
<name>A0A432YSK3_9GAMM</name>
<sequence>MASLNLLQWREQSLWRRYRGLHGLGVLMLLAVSFFAVQWVNSYSEYLRYMQQQVAEQNLALEERKHQQQRWFTYQRQQQARQAFMQRKHNDQRRLNAFFALLNKTQSFFQQRELSIGHSQLTLAAEYQKIDDVNDHYVWLERQLASPGIKQQLLPQQRVLFHYVGNLNETESNG</sequence>
<comment type="caution">
    <text evidence="2">The sequence shown here is derived from an EMBL/GenBank/DDBJ whole genome shotgun (WGS) entry which is preliminary data.</text>
</comment>
<reference evidence="3" key="1">
    <citation type="journal article" date="2018" name="Front. Microbiol.">
        <title>Genome-Based Analysis Reveals the Taxonomy and Diversity of the Family Idiomarinaceae.</title>
        <authorList>
            <person name="Liu Y."/>
            <person name="Lai Q."/>
            <person name="Shao Z."/>
        </authorList>
    </citation>
    <scope>NUCLEOTIDE SEQUENCE [LARGE SCALE GENOMIC DNA]</scope>
    <source>
        <strain evidence="3">R22</strain>
    </source>
</reference>